<name>B6H5C2_PENRW</name>
<gene>
    <name evidence="1" type="ORF">Pc13g14280</name>
    <name evidence="1" type="ORF">PCH_Pc13g14280</name>
</gene>
<keyword evidence="2" id="KW-1185">Reference proteome</keyword>
<sequence length="114" mass="12579">MESKGVQGCGSSSESGVPPYEYYVETFIEFRRGPVSQGEISSAIVIYAYRYDKPDALDAESSALQATQFEGILTASFGCVVLDLQCSRIMCHHFTVLVLEENLCKITHLHISAH</sequence>
<dbReference type="EMBL" id="AM920428">
    <property type="protein sequence ID" value="CAP92497.1"/>
    <property type="molecule type" value="Genomic_DNA"/>
</dbReference>
<dbReference type="VEuPathDB" id="FungiDB:PCH_Pc13g14280"/>
<dbReference type="Proteomes" id="UP000000724">
    <property type="component" value="Contig Pc00c13"/>
</dbReference>
<protein>
    <submittedName>
        <fullName evidence="1">Uncharacterized protein</fullName>
    </submittedName>
</protein>
<organism evidence="1 2">
    <name type="scientific">Penicillium rubens (strain ATCC 28089 / DSM 1075 / NRRL 1951 / Wisconsin 54-1255)</name>
    <name type="common">Penicillium chrysogenum</name>
    <dbReference type="NCBI Taxonomy" id="500485"/>
    <lineage>
        <taxon>Eukaryota</taxon>
        <taxon>Fungi</taxon>
        <taxon>Dikarya</taxon>
        <taxon>Ascomycota</taxon>
        <taxon>Pezizomycotina</taxon>
        <taxon>Eurotiomycetes</taxon>
        <taxon>Eurotiomycetidae</taxon>
        <taxon>Eurotiales</taxon>
        <taxon>Aspergillaceae</taxon>
        <taxon>Penicillium</taxon>
        <taxon>Penicillium chrysogenum species complex</taxon>
    </lineage>
</organism>
<evidence type="ECO:0000313" key="2">
    <source>
        <dbReference type="Proteomes" id="UP000000724"/>
    </source>
</evidence>
<evidence type="ECO:0000313" key="1">
    <source>
        <dbReference type="EMBL" id="CAP92497.1"/>
    </source>
</evidence>
<dbReference type="AlphaFoldDB" id="B6H5C2"/>
<accession>B6H5C2</accession>
<dbReference type="HOGENOM" id="CLU_2121849_0_0_1"/>
<reference evidence="1 2" key="1">
    <citation type="journal article" date="2008" name="Nat. Biotechnol.">
        <title>Genome sequencing and analysis of the filamentous fungus Penicillium chrysogenum.</title>
        <authorList>
            <person name="van den Berg M.A."/>
            <person name="Albang R."/>
            <person name="Albermann K."/>
            <person name="Badger J.H."/>
            <person name="Daran J.-M."/>
            <person name="Driessen A.J.M."/>
            <person name="Garcia-Estrada C."/>
            <person name="Fedorova N.D."/>
            <person name="Harris D.M."/>
            <person name="Heijne W.H.M."/>
            <person name="Joardar V.S."/>
            <person name="Kiel J.A.K.W."/>
            <person name="Kovalchuk A."/>
            <person name="Martin J.F."/>
            <person name="Nierman W.C."/>
            <person name="Nijland J.G."/>
            <person name="Pronk J.T."/>
            <person name="Roubos J.A."/>
            <person name="van der Klei I.J."/>
            <person name="van Peij N.N.M.E."/>
            <person name="Veenhuis M."/>
            <person name="von Doehren H."/>
            <person name="Wagner C."/>
            <person name="Wortman J.R."/>
            <person name="Bovenberg R.A.L."/>
        </authorList>
    </citation>
    <scope>NUCLEOTIDE SEQUENCE [LARGE SCALE GENOMIC DNA]</scope>
    <source>
        <strain evidence="2">ATCC 28089 / DSM 1075 / NRRL 1951 / Wisconsin 54-1255</strain>
    </source>
</reference>
<proteinExistence type="predicted"/>